<evidence type="ECO:0000256" key="1">
    <source>
        <dbReference type="ARBA" id="ARBA00000012"/>
    </source>
</evidence>
<dbReference type="InterPro" id="IPR045031">
    <property type="entry name" value="DHP_synth-like"/>
</dbReference>
<feature type="domain" description="Pterin-binding" evidence="13">
    <location>
        <begin position="20"/>
        <end position="276"/>
    </location>
</feature>
<comment type="similarity">
    <text evidence="4 12">Belongs to the DHPS family.</text>
</comment>
<dbReference type="Pfam" id="PF00809">
    <property type="entry name" value="Pterin_bind"/>
    <property type="match status" value="1"/>
</dbReference>
<dbReference type="PROSITE" id="PS00792">
    <property type="entry name" value="DHPS_1"/>
    <property type="match status" value="1"/>
</dbReference>
<evidence type="ECO:0000256" key="8">
    <source>
        <dbReference type="ARBA" id="ARBA00022723"/>
    </source>
</evidence>
<dbReference type="PROSITE" id="PS50972">
    <property type="entry name" value="PTERIN_BINDING"/>
    <property type="match status" value="1"/>
</dbReference>
<evidence type="ECO:0000256" key="9">
    <source>
        <dbReference type="ARBA" id="ARBA00022842"/>
    </source>
</evidence>
<evidence type="ECO:0000256" key="5">
    <source>
        <dbReference type="ARBA" id="ARBA00012458"/>
    </source>
</evidence>
<sequence>MIWKTRRISLDFNDKDLHEGVVMAILNATPDSFSDGGQHDDHSKAVAAGQQMISDGAKIIDIGGESTRPGAPSVSAEQEIFRTEPLVRALRAESEVLISIDTSKASVATAAINAGADIVNDVTGLTGDSAMVEVCAEAGVGVVVMHMQGTPRTMQQNPTYPNGVVTEVADFFKQRLDTLTAAGIDLENIILDPGIGFGKTLDQNLELLRNLGTLQRQLGRPLLLGVSRKSFIGKITGIENAAERDSATAALTAMACQQGILLHRVHHVPANLHAMQLAAAIQQV</sequence>
<comment type="pathway">
    <text evidence="3 12">Cofactor biosynthesis; tetrahydrofolate biosynthesis; 7,8-dihydrofolate from 2-amino-4-hydroxy-6-hydroxymethyl-7,8-dihydropteridine diphosphate and 4-aminobenzoate: step 1/2.</text>
</comment>
<dbReference type="GO" id="GO:0005829">
    <property type="term" value="C:cytosol"/>
    <property type="evidence" value="ECO:0007669"/>
    <property type="project" value="TreeGrafter"/>
</dbReference>
<dbReference type="InterPro" id="IPR011005">
    <property type="entry name" value="Dihydropteroate_synth-like_sf"/>
</dbReference>
<reference evidence="14" key="1">
    <citation type="submission" date="2024-07" db="EMBL/GenBank/DDBJ databases">
        <title>Complete genome sequence of Verrucomicrobiaceae bacterium NT6N.</title>
        <authorList>
            <person name="Huang C."/>
            <person name="Takami H."/>
            <person name="Hamasaki K."/>
        </authorList>
    </citation>
    <scope>NUCLEOTIDE SEQUENCE</scope>
    <source>
        <strain evidence="14">NT6N</strain>
    </source>
</reference>
<evidence type="ECO:0000256" key="2">
    <source>
        <dbReference type="ARBA" id="ARBA00001946"/>
    </source>
</evidence>
<keyword evidence="9 12" id="KW-0460">Magnesium</keyword>
<evidence type="ECO:0000256" key="12">
    <source>
        <dbReference type="RuleBase" id="RU361205"/>
    </source>
</evidence>
<evidence type="ECO:0000256" key="4">
    <source>
        <dbReference type="ARBA" id="ARBA00009503"/>
    </source>
</evidence>
<gene>
    <name evidence="14" type="ORF">NT6N_32980</name>
</gene>
<dbReference type="PROSITE" id="PS00793">
    <property type="entry name" value="DHPS_2"/>
    <property type="match status" value="1"/>
</dbReference>
<dbReference type="GO" id="GO:0046656">
    <property type="term" value="P:folic acid biosynthetic process"/>
    <property type="evidence" value="ECO:0007669"/>
    <property type="project" value="UniProtKB-KW"/>
</dbReference>
<dbReference type="FunFam" id="3.20.20.20:FF:000006">
    <property type="entry name" value="Dihydropteroate synthase"/>
    <property type="match status" value="1"/>
</dbReference>
<comment type="cofactor">
    <cofactor evidence="2 12">
        <name>Mg(2+)</name>
        <dbReference type="ChEBI" id="CHEBI:18420"/>
    </cofactor>
</comment>
<dbReference type="NCBIfam" id="TIGR01496">
    <property type="entry name" value="DHPS"/>
    <property type="match status" value="1"/>
</dbReference>
<keyword evidence="8 12" id="KW-0479">Metal-binding</keyword>
<evidence type="ECO:0000256" key="11">
    <source>
        <dbReference type="ARBA" id="ARBA00030193"/>
    </source>
</evidence>
<dbReference type="InterPro" id="IPR000489">
    <property type="entry name" value="Pterin-binding_dom"/>
</dbReference>
<dbReference type="EMBL" id="AP026866">
    <property type="protein sequence ID" value="BDS08258.1"/>
    <property type="molecule type" value="Genomic_DNA"/>
</dbReference>
<dbReference type="InterPro" id="IPR006390">
    <property type="entry name" value="DHP_synth_dom"/>
</dbReference>
<comment type="catalytic activity">
    <reaction evidence="1">
        <text>(7,8-dihydropterin-6-yl)methyl diphosphate + 4-aminobenzoate = 7,8-dihydropteroate + diphosphate</text>
        <dbReference type="Rhea" id="RHEA:19949"/>
        <dbReference type="ChEBI" id="CHEBI:17836"/>
        <dbReference type="ChEBI" id="CHEBI:17839"/>
        <dbReference type="ChEBI" id="CHEBI:33019"/>
        <dbReference type="ChEBI" id="CHEBI:72950"/>
        <dbReference type="EC" id="2.5.1.15"/>
    </reaction>
</comment>
<organism evidence="14">
    <name type="scientific">Oceaniferula spumae</name>
    <dbReference type="NCBI Taxonomy" id="2979115"/>
    <lineage>
        <taxon>Bacteria</taxon>
        <taxon>Pseudomonadati</taxon>
        <taxon>Verrucomicrobiota</taxon>
        <taxon>Verrucomicrobiia</taxon>
        <taxon>Verrucomicrobiales</taxon>
        <taxon>Verrucomicrobiaceae</taxon>
        <taxon>Oceaniferula</taxon>
    </lineage>
</organism>
<evidence type="ECO:0000259" key="13">
    <source>
        <dbReference type="PROSITE" id="PS50972"/>
    </source>
</evidence>
<proteinExistence type="inferred from homology"/>
<comment type="function">
    <text evidence="12">Catalyzes the condensation of para-aminobenzoate (pABA) with 6-hydroxymethyl-7,8-dihydropterin diphosphate (DHPt-PP) to form 7,8-dihydropteroate (H2Pte), the immediate precursor of folate derivatives.</text>
</comment>
<evidence type="ECO:0000256" key="10">
    <source>
        <dbReference type="ARBA" id="ARBA00022909"/>
    </source>
</evidence>
<dbReference type="GO" id="GO:0004156">
    <property type="term" value="F:dihydropteroate synthase activity"/>
    <property type="evidence" value="ECO:0007669"/>
    <property type="project" value="UniProtKB-EC"/>
</dbReference>
<dbReference type="CDD" id="cd00739">
    <property type="entry name" value="DHPS"/>
    <property type="match status" value="1"/>
</dbReference>
<evidence type="ECO:0000256" key="7">
    <source>
        <dbReference type="ARBA" id="ARBA00022679"/>
    </source>
</evidence>
<dbReference type="Gene3D" id="3.20.20.20">
    <property type="entry name" value="Dihydropteroate synthase-like"/>
    <property type="match status" value="1"/>
</dbReference>
<dbReference type="KEGG" id="osu:NT6N_32980"/>
<dbReference type="PANTHER" id="PTHR20941">
    <property type="entry name" value="FOLATE SYNTHESIS PROTEINS"/>
    <property type="match status" value="1"/>
</dbReference>
<keyword evidence="10 12" id="KW-0289">Folate biosynthesis</keyword>
<dbReference type="GO" id="GO:0046654">
    <property type="term" value="P:tetrahydrofolate biosynthetic process"/>
    <property type="evidence" value="ECO:0007669"/>
    <property type="project" value="TreeGrafter"/>
</dbReference>
<evidence type="ECO:0000313" key="14">
    <source>
        <dbReference type="EMBL" id="BDS08258.1"/>
    </source>
</evidence>
<evidence type="ECO:0000256" key="6">
    <source>
        <dbReference type="ARBA" id="ARBA00016919"/>
    </source>
</evidence>
<accession>A0AAT9FQK4</accession>
<name>A0AAT9FQK4_9BACT</name>
<dbReference type="SUPFAM" id="SSF51717">
    <property type="entry name" value="Dihydropteroate synthetase-like"/>
    <property type="match status" value="1"/>
</dbReference>
<evidence type="ECO:0000256" key="3">
    <source>
        <dbReference type="ARBA" id="ARBA00004763"/>
    </source>
</evidence>
<dbReference type="PANTHER" id="PTHR20941:SF1">
    <property type="entry name" value="FOLIC ACID SYNTHESIS PROTEIN FOL1"/>
    <property type="match status" value="1"/>
</dbReference>
<keyword evidence="7 12" id="KW-0808">Transferase</keyword>
<dbReference type="AlphaFoldDB" id="A0AAT9FQK4"/>
<dbReference type="GO" id="GO:0046872">
    <property type="term" value="F:metal ion binding"/>
    <property type="evidence" value="ECO:0007669"/>
    <property type="project" value="UniProtKB-KW"/>
</dbReference>
<protein>
    <recommendedName>
        <fullName evidence="6 12">Dihydropteroate synthase</fullName>
        <shortName evidence="12">DHPS</shortName>
        <ecNumber evidence="5 12">2.5.1.15</ecNumber>
    </recommendedName>
    <alternativeName>
        <fullName evidence="11 12">Dihydropteroate pyrophosphorylase</fullName>
    </alternativeName>
</protein>
<dbReference type="EC" id="2.5.1.15" evidence="5 12"/>